<proteinExistence type="predicted"/>
<evidence type="ECO:0000313" key="3">
    <source>
        <dbReference type="EMBL" id="CUG94473.1"/>
    </source>
</evidence>
<keyword evidence="4" id="KW-1185">Reference proteome</keyword>
<protein>
    <submittedName>
        <fullName evidence="3">Uncharacterized protein</fullName>
    </submittedName>
</protein>
<feature type="compositionally biased region" description="Polar residues" evidence="2">
    <location>
        <begin position="51"/>
        <end position="65"/>
    </location>
</feature>
<reference evidence="4" key="1">
    <citation type="submission" date="2015-09" db="EMBL/GenBank/DDBJ databases">
        <authorList>
            <consortium name="Pathogen Informatics"/>
        </authorList>
    </citation>
    <scope>NUCLEOTIDE SEQUENCE [LARGE SCALE GENOMIC DNA]</scope>
    <source>
        <strain evidence="4">Lake Konstanz</strain>
    </source>
</reference>
<organism evidence="3 4">
    <name type="scientific">Bodo saltans</name>
    <name type="common">Flagellated protozoan</name>
    <dbReference type="NCBI Taxonomy" id="75058"/>
    <lineage>
        <taxon>Eukaryota</taxon>
        <taxon>Discoba</taxon>
        <taxon>Euglenozoa</taxon>
        <taxon>Kinetoplastea</taxon>
        <taxon>Metakinetoplastina</taxon>
        <taxon>Eubodonida</taxon>
        <taxon>Bodonidae</taxon>
        <taxon>Bodo</taxon>
    </lineage>
</organism>
<evidence type="ECO:0000256" key="1">
    <source>
        <dbReference type="SAM" id="Coils"/>
    </source>
</evidence>
<evidence type="ECO:0000256" key="2">
    <source>
        <dbReference type="SAM" id="MobiDB-lite"/>
    </source>
</evidence>
<feature type="region of interest" description="Disordered" evidence="2">
    <location>
        <begin position="49"/>
        <end position="79"/>
    </location>
</feature>
<dbReference type="Proteomes" id="UP000051952">
    <property type="component" value="Unassembled WGS sequence"/>
</dbReference>
<dbReference type="AlphaFoldDB" id="A0A0S4JV71"/>
<keyword evidence="1" id="KW-0175">Coiled coil</keyword>
<accession>A0A0S4JV71</accession>
<sequence length="79" mass="8632">MSSGTASSERAVAAQISRVQEDLKKVEAIQRRLRDDEAKLRALIAQEELSKGSSTSAPLLAQNSDLPPVVGNIQEEKWK</sequence>
<dbReference type="EMBL" id="CYKH01002251">
    <property type="protein sequence ID" value="CUG94473.1"/>
    <property type="molecule type" value="Genomic_DNA"/>
</dbReference>
<evidence type="ECO:0000313" key="4">
    <source>
        <dbReference type="Proteomes" id="UP000051952"/>
    </source>
</evidence>
<feature type="coiled-coil region" evidence="1">
    <location>
        <begin position="16"/>
        <end position="46"/>
    </location>
</feature>
<dbReference type="VEuPathDB" id="TriTrypDB:BSAL_48350"/>
<gene>
    <name evidence="3" type="ORF">BSAL_48350</name>
</gene>
<name>A0A0S4JV71_BODSA</name>